<dbReference type="EMBL" id="JAMDGY010000005">
    <property type="protein sequence ID" value="MDD0989034.1"/>
    <property type="molecule type" value="Genomic_DNA"/>
</dbReference>
<dbReference type="RefSeq" id="WP_273912638.1">
    <property type="nucleotide sequence ID" value="NZ_JAMDGX010000065.1"/>
</dbReference>
<reference evidence="1 2" key="1">
    <citation type="submission" date="2022-05" db="EMBL/GenBank/DDBJ databases">
        <title>Novel Pseudomonas spp. Isolated from a Rainbow Trout Aquaculture Facility.</title>
        <authorList>
            <person name="Testerman T."/>
            <person name="Graf J."/>
        </authorList>
    </citation>
    <scope>NUCLEOTIDE SEQUENCE [LARGE SCALE GENOMIC DNA]</scope>
    <source>
        <strain evidence="1 2">ID681</strain>
    </source>
</reference>
<keyword evidence="2" id="KW-1185">Reference proteome</keyword>
<sequence>MAECIVHKLLHAQLKPRHWNALVAEYSTHRGKRIDSIGRLVSVVQSSAPLRFTQQAVLVRAVPQQAKEFQL</sequence>
<evidence type="ECO:0000313" key="1">
    <source>
        <dbReference type="EMBL" id="MDD0989034.1"/>
    </source>
</evidence>
<organism evidence="1 2">
    <name type="scientific">Pseudomonas fontis</name>
    <dbReference type="NCBI Taxonomy" id="2942633"/>
    <lineage>
        <taxon>Bacteria</taxon>
        <taxon>Pseudomonadati</taxon>
        <taxon>Pseudomonadota</taxon>
        <taxon>Gammaproteobacteria</taxon>
        <taxon>Pseudomonadales</taxon>
        <taxon>Pseudomonadaceae</taxon>
        <taxon>Pseudomonas</taxon>
    </lineage>
</organism>
<accession>A0ABT5NMH5</accession>
<dbReference type="Proteomes" id="UP001148203">
    <property type="component" value="Unassembled WGS sequence"/>
</dbReference>
<name>A0ABT5NMH5_9PSED</name>
<proteinExistence type="predicted"/>
<comment type="caution">
    <text evidence="1">The sequence shown here is derived from an EMBL/GenBank/DDBJ whole genome shotgun (WGS) entry which is preliminary data.</text>
</comment>
<protein>
    <submittedName>
        <fullName evidence="1">Uncharacterized protein</fullName>
    </submittedName>
</protein>
<evidence type="ECO:0000313" key="2">
    <source>
        <dbReference type="Proteomes" id="UP001148203"/>
    </source>
</evidence>
<gene>
    <name evidence="1" type="ORF">M5G11_00595</name>
</gene>